<dbReference type="Pfam" id="PF13671">
    <property type="entry name" value="AAA_33"/>
    <property type="match status" value="1"/>
</dbReference>
<name>A0ABT0T3J7_9GAMM</name>
<dbReference type="InterPro" id="IPR052732">
    <property type="entry name" value="Cell-binding_unc_protein"/>
</dbReference>
<dbReference type="SUPFAM" id="SSF52540">
    <property type="entry name" value="P-loop containing nucleoside triphosphate hydrolases"/>
    <property type="match status" value="1"/>
</dbReference>
<organism evidence="1 2">
    <name type="scientific">Halomonas gemina</name>
    <dbReference type="NCBI Taxonomy" id="2945105"/>
    <lineage>
        <taxon>Bacteria</taxon>
        <taxon>Pseudomonadati</taxon>
        <taxon>Pseudomonadota</taxon>
        <taxon>Gammaproteobacteria</taxon>
        <taxon>Oceanospirillales</taxon>
        <taxon>Halomonadaceae</taxon>
        <taxon>Halomonas</taxon>
    </lineage>
</organism>
<proteinExistence type="predicted"/>
<evidence type="ECO:0000313" key="1">
    <source>
        <dbReference type="EMBL" id="MCL7941448.1"/>
    </source>
</evidence>
<reference evidence="1" key="1">
    <citation type="submission" date="2022-05" db="EMBL/GenBank/DDBJ databases">
        <title>Halomonas geminus sp. nov. and Halomonas llamarensis sp. nov. isolated from high-altitude salars of the Atacama Desert.</title>
        <authorList>
            <person name="Hintersatz C."/>
            <person name="Rojas L.A."/>
            <person name="Wei T.-S."/>
            <person name="Kutschke S."/>
            <person name="Lehmann F."/>
            <person name="Jain R."/>
            <person name="Pollmann K."/>
        </authorList>
    </citation>
    <scope>NUCLEOTIDE SEQUENCE</scope>
    <source>
        <strain evidence="1">ATCH28</strain>
    </source>
</reference>
<dbReference type="PANTHER" id="PTHR43883:SF1">
    <property type="entry name" value="GLUCONOKINASE"/>
    <property type="match status" value="1"/>
</dbReference>
<protein>
    <submittedName>
        <fullName evidence="1">AAA family ATPase</fullName>
    </submittedName>
</protein>
<gene>
    <name evidence="1" type="ORF">M8009_14245</name>
</gene>
<evidence type="ECO:0000313" key="2">
    <source>
        <dbReference type="Proteomes" id="UP001165369"/>
    </source>
</evidence>
<dbReference type="Proteomes" id="UP001165369">
    <property type="component" value="Unassembled WGS sequence"/>
</dbReference>
<comment type="caution">
    <text evidence="1">The sequence shown here is derived from an EMBL/GenBank/DDBJ whole genome shotgun (WGS) entry which is preliminary data.</text>
</comment>
<accession>A0ABT0T3J7</accession>
<sequence length="415" mass="46008">MSQTDVEHAASCEEALQLEELVERLVAFHRRSPEAPHPEDAGLVAFRERLDGEVTAIEPLLAGEEDRQRLARLQQWLEQDIARLSPVFRARRERLLTSSWAVAHPDSRLCDQGRVLLANAIGLDLHGPGAEDIVDPGSDLASLLVGLESHGETGLARQALDGYLRRSGDYGLARLLSVFRVVEALAGARCALQRHQAAGEDGERPALLAETMRECRGYLDLAEAYAEFRFPPLIIGIGVSGSGKSRFTRTLVGRLGAVRLCSDVERRRLHGIDPQAVSSRLPVDIFSREATERTYRRLAECAGTLLEAGFPTCVDGTFLRREQRDLLRQQAEARGLPVLLVSFEVDEATLRRRIDKRARRHGVPVEESLAILARQQADIEAFSDEERLHLLHLDTTADNAAETLAGLIQDHVRLT</sequence>
<dbReference type="InterPro" id="IPR027417">
    <property type="entry name" value="P-loop_NTPase"/>
</dbReference>
<dbReference type="PANTHER" id="PTHR43883">
    <property type="entry name" value="SLR0207 PROTEIN"/>
    <property type="match status" value="1"/>
</dbReference>
<dbReference type="Gene3D" id="3.40.50.300">
    <property type="entry name" value="P-loop containing nucleotide triphosphate hydrolases"/>
    <property type="match status" value="1"/>
</dbReference>
<dbReference type="EMBL" id="JAMJPK010000006">
    <property type="protein sequence ID" value="MCL7941448.1"/>
    <property type="molecule type" value="Genomic_DNA"/>
</dbReference>
<keyword evidence="2" id="KW-1185">Reference proteome</keyword>
<dbReference type="RefSeq" id="WP_250062345.1">
    <property type="nucleotide sequence ID" value="NZ_JAMJPK010000006.1"/>
</dbReference>